<dbReference type="PANTHER" id="PTHR42776:SF27">
    <property type="entry name" value="DIPEPTIDYL PEPTIDASE FAMILY MEMBER 6"/>
    <property type="match status" value="1"/>
</dbReference>
<name>A0A6I2L823_9BURK</name>
<evidence type="ECO:0000259" key="3">
    <source>
        <dbReference type="Pfam" id="PF00326"/>
    </source>
</evidence>
<keyword evidence="2" id="KW-0732">Signal</keyword>
<dbReference type="GO" id="GO:0004252">
    <property type="term" value="F:serine-type endopeptidase activity"/>
    <property type="evidence" value="ECO:0007669"/>
    <property type="project" value="TreeGrafter"/>
</dbReference>
<dbReference type="SUPFAM" id="SSF82171">
    <property type="entry name" value="DPP6 N-terminal domain-like"/>
    <property type="match status" value="1"/>
</dbReference>
<evidence type="ECO:0000256" key="2">
    <source>
        <dbReference type="SAM" id="SignalP"/>
    </source>
</evidence>
<proteinExistence type="predicted"/>
<dbReference type="GO" id="GO:0006508">
    <property type="term" value="P:proteolysis"/>
    <property type="evidence" value="ECO:0007669"/>
    <property type="project" value="InterPro"/>
</dbReference>
<accession>A0A6I2L823</accession>
<dbReference type="InterPro" id="IPR029058">
    <property type="entry name" value="AB_hydrolase_fold"/>
</dbReference>
<sequence>MIRYALPALLLVSALPAYAQAPASDVPLIERAKIFGNPSKTGAKLSPDGKWLSWIAPRDGVLNVWVAPASDLAKAKPLTDEKKRPIRNSFWSPDSRVVLFIQDKGGDENFLLYGVNVSSGKQTNYTPFEKTRAEVVHISSKVKDRILVAVNNRDPKWHDVYSLELASCKLTLVQQNDGYGGFLADDQLKLRLAEKPRADGGTTYFRITDGKIESTPLTEVGLDDSQTTNPLAFTTDGRTLYWTDARNRNTAALLAQDVASGKTTVVAEDARADIGAALADKRSGRIQAYSVNYLTQEYVALTNDLKADLAFLKQNTKGQFNVTSRTEADDKWLVAVDPVTAPASTWLYDRKAKKLTQLFVSRPELEGAPLAAMHPLELKARDGLTLVSYLTLPKAADPSGSGKPAKPVPLVLFVHGGPWARDTYGYHSYHQWLANRGYAVLSVNYRGSTGFGKNFISAGDLQWGRKMHDDLIDAVQWAVSSGITTPDKVAIMGGSYGGYATLAGVTFTPTTFACGVDIVGPSNLFTLLQTIPPYWEAGKQQFYKRMGDPNTEAGRELLKERSPLNYAANIQRPLLIGQGANDPRVNVRESEQIVQAMAAKNIPVTYVEFPDEGHGFARPVNNIAFAAVTENFLAKCLNGRAEPIGGALKASTAQVKHGAEFAPGLAEALQ</sequence>
<dbReference type="InterPro" id="IPR011042">
    <property type="entry name" value="6-blade_b-propeller_TolB-like"/>
</dbReference>
<feature type="chain" id="PRO_5026121440" evidence="2">
    <location>
        <begin position="20"/>
        <end position="670"/>
    </location>
</feature>
<keyword evidence="1" id="KW-0378">Hydrolase</keyword>
<dbReference type="InterPro" id="IPR001375">
    <property type="entry name" value="Peptidase_S9_cat"/>
</dbReference>
<dbReference type="Gene3D" id="3.40.50.1820">
    <property type="entry name" value="alpha/beta hydrolase"/>
    <property type="match status" value="1"/>
</dbReference>
<evidence type="ECO:0000313" key="4">
    <source>
        <dbReference type="EMBL" id="MRW93910.1"/>
    </source>
</evidence>
<evidence type="ECO:0000256" key="1">
    <source>
        <dbReference type="ARBA" id="ARBA00022801"/>
    </source>
</evidence>
<dbReference type="SUPFAM" id="SSF53474">
    <property type="entry name" value="alpha/beta-Hydrolases"/>
    <property type="match status" value="1"/>
</dbReference>
<gene>
    <name evidence="4" type="ORF">GJ699_28355</name>
</gene>
<dbReference type="EMBL" id="WKJK01000020">
    <property type="protein sequence ID" value="MRW93910.1"/>
    <property type="molecule type" value="Genomic_DNA"/>
</dbReference>
<protein>
    <submittedName>
        <fullName evidence="4">Prolyl oligopeptidase family serine peptidase</fullName>
    </submittedName>
</protein>
<dbReference type="Pfam" id="PF00326">
    <property type="entry name" value="Peptidase_S9"/>
    <property type="match status" value="1"/>
</dbReference>
<dbReference type="Gene3D" id="2.120.10.30">
    <property type="entry name" value="TolB, C-terminal domain"/>
    <property type="match status" value="1"/>
</dbReference>
<dbReference type="Proteomes" id="UP000433309">
    <property type="component" value="Unassembled WGS sequence"/>
</dbReference>
<dbReference type="RefSeq" id="WP_154382778.1">
    <property type="nucleotide sequence ID" value="NZ_WKJK01000020.1"/>
</dbReference>
<feature type="domain" description="Peptidase S9 prolyl oligopeptidase catalytic" evidence="3">
    <location>
        <begin position="429"/>
        <end position="639"/>
    </location>
</feature>
<dbReference type="PANTHER" id="PTHR42776">
    <property type="entry name" value="SERINE PEPTIDASE S9 FAMILY MEMBER"/>
    <property type="match status" value="1"/>
</dbReference>
<keyword evidence="5" id="KW-1185">Reference proteome</keyword>
<reference evidence="4 5" key="1">
    <citation type="submission" date="2019-11" db="EMBL/GenBank/DDBJ databases">
        <title>Novel species isolated from a subtropical stream in China.</title>
        <authorList>
            <person name="Lu H."/>
        </authorList>
    </citation>
    <scope>NUCLEOTIDE SEQUENCE [LARGE SCALE GENOMIC DNA]</scope>
    <source>
        <strain evidence="4 5">FT80W</strain>
    </source>
</reference>
<comment type="caution">
    <text evidence="4">The sequence shown here is derived from an EMBL/GenBank/DDBJ whole genome shotgun (WGS) entry which is preliminary data.</text>
</comment>
<feature type="signal peptide" evidence="2">
    <location>
        <begin position="1"/>
        <end position="19"/>
    </location>
</feature>
<dbReference type="AlphaFoldDB" id="A0A6I2L823"/>
<evidence type="ECO:0000313" key="5">
    <source>
        <dbReference type="Proteomes" id="UP000433309"/>
    </source>
</evidence>
<organism evidence="4 5">
    <name type="scientific">Duganella guangzhouensis</name>
    <dbReference type="NCBI Taxonomy" id="2666084"/>
    <lineage>
        <taxon>Bacteria</taxon>
        <taxon>Pseudomonadati</taxon>
        <taxon>Pseudomonadota</taxon>
        <taxon>Betaproteobacteria</taxon>
        <taxon>Burkholderiales</taxon>
        <taxon>Oxalobacteraceae</taxon>
        <taxon>Telluria group</taxon>
        <taxon>Duganella</taxon>
    </lineage>
</organism>